<dbReference type="Proteomes" id="UP000677054">
    <property type="component" value="Unassembled WGS sequence"/>
</dbReference>
<organism evidence="1">
    <name type="scientific">Darwinula stevensoni</name>
    <dbReference type="NCBI Taxonomy" id="69355"/>
    <lineage>
        <taxon>Eukaryota</taxon>
        <taxon>Metazoa</taxon>
        <taxon>Ecdysozoa</taxon>
        <taxon>Arthropoda</taxon>
        <taxon>Crustacea</taxon>
        <taxon>Oligostraca</taxon>
        <taxon>Ostracoda</taxon>
        <taxon>Podocopa</taxon>
        <taxon>Podocopida</taxon>
        <taxon>Darwinulocopina</taxon>
        <taxon>Darwinuloidea</taxon>
        <taxon>Darwinulidae</taxon>
        <taxon>Darwinula</taxon>
    </lineage>
</organism>
<name>A0A7R9AAF7_9CRUS</name>
<dbReference type="AlphaFoldDB" id="A0A7R9AAF7"/>
<protein>
    <submittedName>
        <fullName evidence="1">Uncharacterized protein</fullName>
    </submittedName>
</protein>
<proteinExistence type="predicted"/>
<feature type="non-terminal residue" evidence="1">
    <location>
        <position position="666"/>
    </location>
</feature>
<evidence type="ECO:0000313" key="2">
    <source>
        <dbReference type="Proteomes" id="UP000677054"/>
    </source>
</evidence>
<sequence>MRNHVRSFSLAFRPNDQSYSRDFSLEGVKPGGCQIQVLDRVKRNSNNIAKLFIALGDYSRRVFVSSEKTLSMDIGESEGQWLPSLRTIPSCQAFHRECKRKTYCYAIRASYAIKYIYEECLKSLIEMPLFVVVDDKKRKKVLINFLASPRHSFPLLFLDKKGKFRGNVSQESFYSLVIVTEEEMMGCHLKNVMVILDSPESQWKNYARLIAAPVDNKIVVIEEEDLNIGKFSRFMDGKWKVRNVSINEDINEMLEKGNANIGHKIDSDPEHRFPIKSYPRMVMNDSGNEENVDDVENMLESWLTGIFGYPGSGKSRRVDILIRIVSKRQGRVLLLLCGSALSRELYRQRWINVTNVDVVNYDSDKIASLKTIIDCRTVKQAKKKAEMSDRLFVIVEDCPVNRHLENELEDVVKRLKEEMVSLIITFKPHMKGSSRFSVDRIMNVFKGNSDCSLVVLQSQRINMQLLRHIQRNETVTALKLGSKSLPTSSMPAAIVLGPPVQYMNCEYMCERLHGGYICKKSVLCVQISKKLASALSFCLKLALEANKAGDIHILVSDEALLNSFKKGLLCHDPNITISHPKDFRGCETSVIISVNVGDEWMLEVISRSRTHLIIIDNIRQHQDLWRTMMEEGQVEAWNVTIPPEGPFLDDARKNFLKADERGKFLR</sequence>
<reference evidence="1" key="1">
    <citation type="submission" date="2020-11" db="EMBL/GenBank/DDBJ databases">
        <authorList>
            <person name="Tran Van P."/>
        </authorList>
    </citation>
    <scope>NUCLEOTIDE SEQUENCE</scope>
</reference>
<dbReference type="EMBL" id="CAJPEV010002851">
    <property type="protein sequence ID" value="CAG0898223.1"/>
    <property type="molecule type" value="Genomic_DNA"/>
</dbReference>
<evidence type="ECO:0000313" key="1">
    <source>
        <dbReference type="EMBL" id="CAD7250425.1"/>
    </source>
</evidence>
<accession>A0A7R9AAF7</accession>
<keyword evidence="2" id="KW-1185">Reference proteome</keyword>
<dbReference type="EMBL" id="LR902368">
    <property type="protein sequence ID" value="CAD7250425.1"/>
    <property type="molecule type" value="Genomic_DNA"/>
</dbReference>
<gene>
    <name evidence="1" type="ORF">DSTB1V02_LOCUS10201</name>
</gene>